<evidence type="ECO:0000313" key="2">
    <source>
        <dbReference type="EMBL" id="PZQ70309.1"/>
    </source>
</evidence>
<dbReference type="Gene3D" id="3.20.20.140">
    <property type="entry name" value="Metal-dependent hydrolases"/>
    <property type="match status" value="1"/>
</dbReference>
<accession>A0A2W5Q122</accession>
<dbReference type="InterPro" id="IPR052358">
    <property type="entry name" value="Aro_Compnd_Degr_Hydrolases"/>
</dbReference>
<dbReference type="PANTHER" id="PTHR35563:SF2">
    <property type="entry name" value="BARREL METAL-DEPENDENT HYDROLASE, PUTATIVE (AFU_ORTHOLOGUE AFUA_1G16240)-RELATED"/>
    <property type="match status" value="1"/>
</dbReference>
<dbReference type="InterPro" id="IPR032466">
    <property type="entry name" value="Metal_Hydrolase"/>
</dbReference>
<feature type="domain" description="Amidohydrolase-related" evidence="1">
    <location>
        <begin position="37"/>
        <end position="302"/>
    </location>
</feature>
<dbReference type="Proteomes" id="UP000249135">
    <property type="component" value="Unassembled WGS sequence"/>
</dbReference>
<dbReference type="Pfam" id="PF04909">
    <property type="entry name" value="Amidohydro_2"/>
    <property type="match status" value="1"/>
</dbReference>
<proteinExistence type="predicted"/>
<dbReference type="GO" id="GO:0016787">
    <property type="term" value="F:hydrolase activity"/>
    <property type="evidence" value="ECO:0007669"/>
    <property type="project" value="UniProtKB-KW"/>
</dbReference>
<evidence type="ECO:0000259" key="1">
    <source>
        <dbReference type="Pfam" id="PF04909"/>
    </source>
</evidence>
<evidence type="ECO:0000313" key="3">
    <source>
        <dbReference type="Proteomes" id="UP000249135"/>
    </source>
</evidence>
<sequence>MSTPSTAAVSGVAGAAWSVPHSAGDQAPALRLPPLACDSHMHIFDPRFAPSKHWKRQPPDAPVAAYRQLQARLGTQRAVVVTPSTYGTDNACTLDALAQMGEAARGVAVVEAGVDAAELQRLHGLGVRGLRVNFVTPQSWGTTTPDMLATLAAKVAPLGWHIQVFVHPEQLLAMAGLLRGLPVPLVVDHMARLDPAQAASGEAFDLLCSLLDAGNTWVKLSGAYMRSSVGGPTYADTLAAGQALVRRAPERLVWGSDWPHTTETPGSVDDAALVDLLGRWCEGDAGRIAQIVVDNPAKLYDFGSVPCA</sequence>
<comment type="caution">
    <text evidence="2">The sequence shown here is derived from an EMBL/GenBank/DDBJ whole genome shotgun (WGS) entry which is preliminary data.</text>
</comment>
<protein>
    <submittedName>
        <fullName evidence="2">2-pyrone-4,6-dicarboxylate hydrolase</fullName>
    </submittedName>
</protein>
<gene>
    <name evidence="2" type="ORF">DI563_18585</name>
</gene>
<dbReference type="PANTHER" id="PTHR35563">
    <property type="entry name" value="BARREL METAL-DEPENDENT HYDROLASE, PUTATIVE (AFU_ORTHOLOGUE AFUA_1G16240)-RELATED"/>
    <property type="match status" value="1"/>
</dbReference>
<reference evidence="2 3" key="1">
    <citation type="submission" date="2017-08" db="EMBL/GenBank/DDBJ databases">
        <title>Infants hospitalized years apart are colonized by the same room-sourced microbial strains.</title>
        <authorList>
            <person name="Brooks B."/>
            <person name="Olm M.R."/>
            <person name="Firek B.A."/>
            <person name="Baker R."/>
            <person name="Thomas B.C."/>
            <person name="Morowitz M.J."/>
            <person name="Banfield J.F."/>
        </authorList>
    </citation>
    <scope>NUCLEOTIDE SEQUENCE [LARGE SCALE GENOMIC DNA]</scope>
    <source>
        <strain evidence="2">S2_005_003_R2_41</strain>
    </source>
</reference>
<dbReference type="InterPro" id="IPR006680">
    <property type="entry name" value="Amidohydro-rel"/>
</dbReference>
<dbReference type="AlphaFoldDB" id="A0A2W5Q122"/>
<dbReference type="SUPFAM" id="SSF51556">
    <property type="entry name" value="Metallo-dependent hydrolases"/>
    <property type="match status" value="1"/>
</dbReference>
<organism evidence="2 3">
    <name type="scientific">Variovorax paradoxus</name>
    <dbReference type="NCBI Taxonomy" id="34073"/>
    <lineage>
        <taxon>Bacteria</taxon>
        <taxon>Pseudomonadati</taxon>
        <taxon>Pseudomonadota</taxon>
        <taxon>Betaproteobacteria</taxon>
        <taxon>Burkholderiales</taxon>
        <taxon>Comamonadaceae</taxon>
        <taxon>Variovorax</taxon>
    </lineage>
</organism>
<dbReference type="EMBL" id="QFPP01000271">
    <property type="protein sequence ID" value="PZQ70309.1"/>
    <property type="molecule type" value="Genomic_DNA"/>
</dbReference>
<name>A0A2W5Q122_VARPD</name>
<keyword evidence="2" id="KW-0378">Hydrolase</keyword>